<sequence length="157" mass="17585">MTSRRKRVGDSKKGRRPLTKTDLLPMNAAAARNKSLTLHVALDGWRRGHGNRRVVNELACATYMAWFLQCAGYGDAPVKLFKAAEFMVEIALVQAHENGIQDGWSLDGDSLSTFNKILALFDAQLRVAPLYEYHRAETRLLAFLKSDERSPVPSPIE</sequence>
<reference evidence="1" key="1">
    <citation type="submission" date="2023-07" db="EMBL/GenBank/DDBJ databases">
        <title>Sorghum-associated microbial communities from plants grown in Nebraska, USA.</title>
        <authorList>
            <person name="Schachtman D."/>
        </authorList>
    </citation>
    <scope>NUCLEOTIDE SEQUENCE</scope>
    <source>
        <strain evidence="1">DS1061</strain>
    </source>
</reference>
<evidence type="ECO:0000313" key="1">
    <source>
        <dbReference type="EMBL" id="MDP9651863.1"/>
    </source>
</evidence>
<dbReference type="RefSeq" id="WP_392396384.1">
    <property type="nucleotide sequence ID" value="NZ_JAURTK010000036.1"/>
</dbReference>
<dbReference type="Proteomes" id="UP001229486">
    <property type="component" value="Unassembled WGS sequence"/>
</dbReference>
<dbReference type="EMBL" id="JAURTK010000036">
    <property type="protein sequence ID" value="MDP9651863.1"/>
    <property type="molecule type" value="Genomic_DNA"/>
</dbReference>
<proteinExistence type="predicted"/>
<comment type="caution">
    <text evidence="1">The sequence shown here is derived from an EMBL/GenBank/DDBJ whole genome shotgun (WGS) entry which is preliminary data.</text>
</comment>
<protein>
    <recommendedName>
        <fullName evidence="3">Fis family transcriptional regulator</fullName>
    </recommendedName>
</protein>
<evidence type="ECO:0000313" key="2">
    <source>
        <dbReference type="Proteomes" id="UP001229486"/>
    </source>
</evidence>
<accession>A0AB73IPB8</accession>
<name>A0AB73IPB8_9BURK</name>
<dbReference type="AlphaFoldDB" id="A0AB73IPB8"/>
<evidence type="ECO:0008006" key="3">
    <source>
        <dbReference type="Google" id="ProtNLM"/>
    </source>
</evidence>
<organism evidence="1 2">
    <name type="scientific">Paraburkholderia caledonica</name>
    <dbReference type="NCBI Taxonomy" id="134536"/>
    <lineage>
        <taxon>Bacteria</taxon>
        <taxon>Pseudomonadati</taxon>
        <taxon>Pseudomonadota</taxon>
        <taxon>Betaproteobacteria</taxon>
        <taxon>Burkholderiales</taxon>
        <taxon>Burkholderiaceae</taxon>
        <taxon>Paraburkholderia</taxon>
    </lineage>
</organism>
<gene>
    <name evidence="1" type="ORF">J2793_007338</name>
</gene>